<sequence length="166" mass="18683">MQQAAIRINEDEFQPELLDEVPPQWNGPHVGRRLCDAMRTLAMLPMGGGGSAAWPAYCYEWDDLLAQQAQGELERTQALQNRIRLLPSSREVQRMEAAICWPAEYLAQLAHLLRAVNAVALAHSLDRDSGWIAAKRGGYADTWRERHDQGCDIIARGLRSCRVSVF</sequence>
<name>A0ABZ2P822_9BRAD</name>
<evidence type="ECO:0000313" key="1">
    <source>
        <dbReference type="EMBL" id="WXC83297.1"/>
    </source>
</evidence>
<organism evidence="1 2">
    <name type="scientific">Bradyrhizobium septentrionale</name>
    <dbReference type="NCBI Taxonomy" id="1404411"/>
    <lineage>
        <taxon>Bacteria</taxon>
        <taxon>Pseudomonadati</taxon>
        <taxon>Pseudomonadota</taxon>
        <taxon>Alphaproteobacteria</taxon>
        <taxon>Hyphomicrobiales</taxon>
        <taxon>Nitrobacteraceae</taxon>
        <taxon>Bradyrhizobium</taxon>
    </lineage>
</organism>
<evidence type="ECO:0000313" key="2">
    <source>
        <dbReference type="Proteomes" id="UP001432046"/>
    </source>
</evidence>
<reference evidence="1" key="1">
    <citation type="journal article" date="2021" name="Int. J. Syst. Evol. Microbiol.">
        <title>Bradyrhizobium septentrionale sp. nov. (sv. septentrionale) and Bradyrhizobium quebecense sp. nov. (sv. septentrionale) associated with legumes native to Canada possess rearranged symbiosis genes and numerous insertion sequences.</title>
        <authorList>
            <person name="Bromfield E.S.P."/>
            <person name="Cloutier S."/>
        </authorList>
    </citation>
    <scope>NUCLEOTIDE SEQUENCE</scope>
    <source>
        <strain evidence="1">5S5</strain>
    </source>
</reference>
<dbReference type="Proteomes" id="UP001432046">
    <property type="component" value="Chromosome"/>
</dbReference>
<accession>A0ABZ2P822</accession>
<gene>
    <name evidence="1" type="ORF">WDK88_17820</name>
</gene>
<reference evidence="1" key="2">
    <citation type="submission" date="2024-03" db="EMBL/GenBank/DDBJ databases">
        <authorList>
            <person name="Bromfield E.S.P."/>
            <person name="Cloutier S."/>
        </authorList>
    </citation>
    <scope>NUCLEOTIDE SEQUENCE</scope>
    <source>
        <strain evidence="1">5S5</strain>
    </source>
</reference>
<proteinExistence type="predicted"/>
<protein>
    <recommendedName>
        <fullName evidence="3">Phage protein</fullName>
    </recommendedName>
</protein>
<keyword evidence="2" id="KW-1185">Reference proteome</keyword>
<dbReference type="RefSeq" id="WP_338821667.1">
    <property type="nucleotide sequence ID" value="NZ_CP147708.1"/>
</dbReference>
<evidence type="ECO:0008006" key="3">
    <source>
        <dbReference type="Google" id="ProtNLM"/>
    </source>
</evidence>
<dbReference type="EMBL" id="CP147711">
    <property type="protein sequence ID" value="WXC83297.1"/>
    <property type="molecule type" value="Genomic_DNA"/>
</dbReference>